<keyword evidence="1" id="KW-1185">Reference proteome</keyword>
<name>A0A914UHI8_9BILA</name>
<accession>A0A914UHI8</accession>
<protein>
    <submittedName>
        <fullName evidence="2">Uncharacterized protein</fullName>
    </submittedName>
</protein>
<dbReference type="WBParaSite" id="PSAMB.scaffold100size79852.g2082.t1">
    <property type="protein sequence ID" value="PSAMB.scaffold100size79852.g2082.t1"/>
    <property type="gene ID" value="PSAMB.scaffold100size79852.g2082"/>
</dbReference>
<sequence length="134" mass="14889">MSGSYCTQIGLAKARLLGYIKDAGTHDCTVAQSAPDRLLLTLKKKELIDKWVRLIMESDVTEEERELEQKRYDEVTSGGDGILVLIDKSHEVRVVLETHEGTLAQLEKELQAPAVRAPSSFTGQQPPLLHHSPI</sequence>
<reference evidence="2" key="1">
    <citation type="submission" date="2022-11" db="UniProtKB">
        <authorList>
            <consortium name="WormBaseParasite"/>
        </authorList>
    </citation>
    <scope>IDENTIFICATION</scope>
</reference>
<dbReference type="AlphaFoldDB" id="A0A914UHI8"/>
<proteinExistence type="predicted"/>
<evidence type="ECO:0000313" key="2">
    <source>
        <dbReference type="WBParaSite" id="PSAMB.scaffold100size79852.g2082.t1"/>
    </source>
</evidence>
<evidence type="ECO:0000313" key="1">
    <source>
        <dbReference type="Proteomes" id="UP000887566"/>
    </source>
</evidence>
<organism evidence="1 2">
    <name type="scientific">Plectus sambesii</name>
    <dbReference type="NCBI Taxonomy" id="2011161"/>
    <lineage>
        <taxon>Eukaryota</taxon>
        <taxon>Metazoa</taxon>
        <taxon>Ecdysozoa</taxon>
        <taxon>Nematoda</taxon>
        <taxon>Chromadorea</taxon>
        <taxon>Plectida</taxon>
        <taxon>Plectina</taxon>
        <taxon>Plectoidea</taxon>
        <taxon>Plectidae</taxon>
        <taxon>Plectus</taxon>
    </lineage>
</organism>
<dbReference type="Proteomes" id="UP000887566">
    <property type="component" value="Unplaced"/>
</dbReference>